<dbReference type="AlphaFoldDB" id="A0A4R6BG77"/>
<evidence type="ECO:0000313" key="6">
    <source>
        <dbReference type="EMBL" id="TDL98830.1"/>
    </source>
</evidence>
<organism evidence="6 7">
    <name type="scientific">Macrococcus brunensis</name>
    <dbReference type="NCBI Taxonomy" id="198483"/>
    <lineage>
        <taxon>Bacteria</taxon>
        <taxon>Bacillati</taxon>
        <taxon>Bacillota</taxon>
        <taxon>Bacilli</taxon>
        <taxon>Bacillales</taxon>
        <taxon>Staphylococcaceae</taxon>
        <taxon>Macrococcus</taxon>
    </lineage>
</organism>
<protein>
    <recommendedName>
        <fullName evidence="5">DNA-directed RNA polymerase subunit epsilon</fullName>
        <shortName evidence="5">RNAP epsilon subunit</shortName>
        <ecNumber evidence="5">2.7.7.6</ecNumber>
    </recommendedName>
    <alternativeName>
        <fullName evidence="5">RNA polymerase epsilon subunit</fullName>
    </alternativeName>
    <alternativeName>
        <fullName evidence="5">Transcriptase subunit epsilon</fullName>
    </alternativeName>
</protein>
<evidence type="ECO:0000256" key="2">
    <source>
        <dbReference type="ARBA" id="ARBA00022679"/>
    </source>
</evidence>
<keyword evidence="2 5" id="KW-0808">Transferase</keyword>
<dbReference type="GO" id="GO:0003899">
    <property type="term" value="F:DNA-directed RNA polymerase activity"/>
    <property type="evidence" value="ECO:0007669"/>
    <property type="project" value="UniProtKB-UniRule"/>
</dbReference>
<evidence type="ECO:0000313" key="7">
    <source>
        <dbReference type="Proteomes" id="UP000295310"/>
    </source>
</evidence>
<sequence length="70" mass="8326">MAIFKVFYQEDRSEVIIRENTKVLYVEAETEEQVRKSLADRPYNIEFVQKLEGAHLEYEEKSPAFKVETI</sequence>
<gene>
    <name evidence="5" type="primary">rpoY</name>
    <name evidence="6" type="ORF">ERX27_01675</name>
</gene>
<name>A0A4R6BG77_9STAP</name>
<dbReference type="GO" id="GO:0003677">
    <property type="term" value="F:DNA binding"/>
    <property type="evidence" value="ECO:0007669"/>
    <property type="project" value="UniProtKB-UniRule"/>
</dbReference>
<comment type="catalytic activity">
    <reaction evidence="5">
        <text>RNA(n) + a ribonucleoside 5'-triphosphate = RNA(n+1) + diphosphate</text>
        <dbReference type="Rhea" id="RHEA:21248"/>
        <dbReference type="Rhea" id="RHEA-COMP:14527"/>
        <dbReference type="Rhea" id="RHEA-COMP:17342"/>
        <dbReference type="ChEBI" id="CHEBI:33019"/>
        <dbReference type="ChEBI" id="CHEBI:61557"/>
        <dbReference type="ChEBI" id="CHEBI:140395"/>
        <dbReference type="EC" id="2.7.7.6"/>
    </reaction>
</comment>
<dbReference type="Pfam" id="PF07288">
    <property type="entry name" value="RpoY"/>
    <property type="match status" value="1"/>
</dbReference>
<accession>A0A4R6BG77</accession>
<keyword evidence="7" id="KW-1185">Reference proteome</keyword>
<dbReference type="OrthoDB" id="2147503at2"/>
<comment type="caution">
    <text evidence="6">The sequence shown here is derived from an EMBL/GenBank/DDBJ whole genome shotgun (WGS) entry which is preliminary data.</text>
</comment>
<dbReference type="RefSeq" id="WP_133431098.1">
    <property type="nucleotide sequence ID" value="NZ_CP092172.1"/>
</dbReference>
<dbReference type="Gene3D" id="3.10.20.730">
    <property type="entry name" value="RNAP, epsilon subunit-like"/>
    <property type="match status" value="1"/>
</dbReference>
<keyword evidence="3 5" id="KW-0548">Nucleotidyltransferase</keyword>
<comment type="function">
    <text evidence="5">A non-essential component of RNA polymerase (RNAP).</text>
</comment>
<dbReference type="InterPro" id="IPR009907">
    <property type="entry name" value="RpoY"/>
</dbReference>
<keyword evidence="4 5" id="KW-0804">Transcription</keyword>
<evidence type="ECO:0000256" key="5">
    <source>
        <dbReference type="HAMAP-Rule" id="MF_01553"/>
    </source>
</evidence>
<dbReference type="EC" id="2.7.7.6" evidence="5"/>
<dbReference type="EMBL" id="SCWA01000002">
    <property type="protein sequence ID" value="TDL98830.1"/>
    <property type="molecule type" value="Genomic_DNA"/>
</dbReference>
<evidence type="ECO:0000256" key="1">
    <source>
        <dbReference type="ARBA" id="ARBA00022478"/>
    </source>
</evidence>
<keyword evidence="1 5" id="KW-0240">DNA-directed RNA polymerase</keyword>
<dbReference type="GO" id="GO:0006351">
    <property type="term" value="P:DNA-templated transcription"/>
    <property type="evidence" value="ECO:0007669"/>
    <property type="project" value="UniProtKB-UniRule"/>
</dbReference>
<dbReference type="Proteomes" id="UP000295310">
    <property type="component" value="Unassembled WGS sequence"/>
</dbReference>
<comment type="subunit">
    <text evidence="5">RNAP is composed of a core of 2 alpha, a beta and a beta' subunit. The core is associated with a delta subunit, and at least one of epsilon or omega. When a sigma factor is associated with the core the holoenzyme is formed, which can initiate transcription.</text>
</comment>
<evidence type="ECO:0000256" key="4">
    <source>
        <dbReference type="ARBA" id="ARBA00023163"/>
    </source>
</evidence>
<proteinExistence type="inferred from homology"/>
<reference evidence="6 7" key="1">
    <citation type="submission" date="2019-01" db="EMBL/GenBank/DDBJ databases">
        <title>Draft genome sequences of the type strains of six Macrococcus species.</title>
        <authorList>
            <person name="Mazhar S."/>
            <person name="Altermann E."/>
            <person name="Hill C."/>
            <person name="Mcauliffe O."/>
        </authorList>
    </citation>
    <scope>NUCLEOTIDE SEQUENCE [LARGE SCALE GENOMIC DNA]</scope>
    <source>
        <strain evidence="6 7">CCM4811</strain>
    </source>
</reference>
<dbReference type="HAMAP" id="MF_01553">
    <property type="entry name" value="RNApol_bact_RpoY"/>
    <property type="match status" value="1"/>
</dbReference>
<evidence type="ECO:0000256" key="3">
    <source>
        <dbReference type="ARBA" id="ARBA00022695"/>
    </source>
</evidence>
<comment type="similarity">
    <text evidence="5">Belongs to the RNA polymerase subunit epsilon family.</text>
</comment>
<dbReference type="NCBIfam" id="NF010188">
    <property type="entry name" value="PRK13667.1"/>
    <property type="match status" value="1"/>
</dbReference>
<dbReference type="GO" id="GO:0000428">
    <property type="term" value="C:DNA-directed RNA polymerase complex"/>
    <property type="evidence" value="ECO:0007669"/>
    <property type="project" value="UniProtKB-KW"/>
</dbReference>